<comment type="catalytic activity">
    <reaction evidence="1">
        <text>a 2,3-saturated acyl-CoA + O2 = a (2E)-enoyl-CoA + H2O2</text>
        <dbReference type="Rhea" id="RHEA:38959"/>
        <dbReference type="ChEBI" id="CHEBI:15379"/>
        <dbReference type="ChEBI" id="CHEBI:16240"/>
        <dbReference type="ChEBI" id="CHEBI:58856"/>
        <dbReference type="ChEBI" id="CHEBI:65111"/>
        <dbReference type="EC" id="1.3.3.6"/>
    </reaction>
</comment>
<accession>A0A9P6EHM9</accession>
<keyword evidence="9" id="KW-0560">Oxidoreductase</keyword>
<evidence type="ECO:0000256" key="14">
    <source>
        <dbReference type="PIRSR" id="PIRSR000168-2"/>
    </source>
</evidence>
<feature type="active site" description="Proton acceptor" evidence="13">
    <location>
        <position position="430"/>
    </location>
</feature>
<dbReference type="InterPro" id="IPR012258">
    <property type="entry name" value="Acyl-CoA_oxidase"/>
</dbReference>
<evidence type="ECO:0000256" key="9">
    <source>
        <dbReference type="ARBA" id="ARBA00023002"/>
    </source>
</evidence>
<evidence type="ECO:0000256" key="3">
    <source>
        <dbReference type="ARBA" id="ARBA00004275"/>
    </source>
</evidence>
<keyword evidence="7 12" id="KW-0274">FAD</keyword>
<dbReference type="PANTHER" id="PTHR10909">
    <property type="entry name" value="ELECTRON TRANSPORT OXIDOREDUCTASE"/>
    <property type="match status" value="1"/>
</dbReference>
<dbReference type="Pfam" id="PF22924">
    <property type="entry name" value="ACOX_C_alpha1"/>
    <property type="match status" value="1"/>
</dbReference>
<evidence type="ECO:0000256" key="11">
    <source>
        <dbReference type="ARBA" id="ARBA00023140"/>
    </source>
</evidence>
<dbReference type="InterPro" id="IPR009100">
    <property type="entry name" value="AcylCoA_DH/oxidase_NM_dom_sf"/>
</dbReference>
<evidence type="ECO:0000256" key="15">
    <source>
        <dbReference type="SAM" id="MobiDB-lite"/>
    </source>
</evidence>
<keyword evidence="10" id="KW-0443">Lipid metabolism</keyword>
<feature type="domain" description="Acyl-CoA oxidase C-terminal" evidence="16">
    <location>
        <begin position="629"/>
        <end position="706"/>
    </location>
</feature>
<dbReference type="GO" id="GO:0005504">
    <property type="term" value="F:fatty acid binding"/>
    <property type="evidence" value="ECO:0007669"/>
    <property type="project" value="TreeGrafter"/>
</dbReference>
<evidence type="ECO:0000256" key="12">
    <source>
        <dbReference type="PIRNR" id="PIRNR000168"/>
    </source>
</evidence>
<evidence type="ECO:0000256" key="1">
    <source>
        <dbReference type="ARBA" id="ARBA00001201"/>
    </source>
</evidence>
<dbReference type="GO" id="GO:0071949">
    <property type="term" value="F:FAD binding"/>
    <property type="evidence" value="ECO:0007669"/>
    <property type="project" value="InterPro"/>
</dbReference>
<evidence type="ECO:0000256" key="8">
    <source>
        <dbReference type="ARBA" id="ARBA00022832"/>
    </source>
</evidence>
<dbReference type="InterPro" id="IPR036250">
    <property type="entry name" value="AcylCo_DH-like_C"/>
</dbReference>
<dbReference type="Gene3D" id="1.20.140.10">
    <property type="entry name" value="Butyryl-CoA Dehydrogenase, subunit A, domain 3"/>
    <property type="match status" value="2"/>
</dbReference>
<dbReference type="InterPro" id="IPR037069">
    <property type="entry name" value="AcylCoA_DH/ox_N_sf"/>
</dbReference>
<dbReference type="PANTHER" id="PTHR10909:SF250">
    <property type="entry name" value="PEROXISOMAL ACYL-COENZYME A OXIDASE 1"/>
    <property type="match status" value="1"/>
</dbReference>
<keyword evidence="6 12" id="KW-0285">Flavoprotein</keyword>
<dbReference type="GO" id="GO:0005777">
    <property type="term" value="C:peroxisome"/>
    <property type="evidence" value="ECO:0007669"/>
    <property type="project" value="UniProtKB-SubCell"/>
</dbReference>
<evidence type="ECO:0000256" key="5">
    <source>
        <dbReference type="ARBA" id="ARBA00006288"/>
    </source>
</evidence>
<proteinExistence type="inferred from homology"/>
<organism evidence="19 20">
    <name type="scientific">Crepidotus variabilis</name>
    <dbReference type="NCBI Taxonomy" id="179855"/>
    <lineage>
        <taxon>Eukaryota</taxon>
        <taxon>Fungi</taxon>
        <taxon>Dikarya</taxon>
        <taxon>Basidiomycota</taxon>
        <taxon>Agaricomycotina</taxon>
        <taxon>Agaricomycetes</taxon>
        <taxon>Agaricomycetidae</taxon>
        <taxon>Agaricales</taxon>
        <taxon>Agaricineae</taxon>
        <taxon>Crepidotaceae</taxon>
        <taxon>Crepidotus</taxon>
    </lineage>
</organism>
<gene>
    <name evidence="19" type="ORF">CPB83DRAFT_853299</name>
</gene>
<keyword evidence="11" id="KW-0576">Peroxisome</keyword>
<dbReference type="GO" id="GO:0003997">
    <property type="term" value="F:acyl-CoA oxidase activity"/>
    <property type="evidence" value="ECO:0007669"/>
    <property type="project" value="UniProtKB-EC"/>
</dbReference>
<dbReference type="InterPro" id="IPR055060">
    <property type="entry name" value="ACOX_C_alpha1"/>
</dbReference>
<evidence type="ECO:0000256" key="13">
    <source>
        <dbReference type="PIRSR" id="PIRSR000168-1"/>
    </source>
</evidence>
<dbReference type="InterPro" id="IPR046373">
    <property type="entry name" value="Acyl-CoA_Oxase/DH_mid-dom_sf"/>
</dbReference>
<dbReference type="InterPro" id="IPR029320">
    <property type="entry name" value="Acyl-CoA_ox_N"/>
</dbReference>
<dbReference type="EMBL" id="MU157848">
    <property type="protein sequence ID" value="KAF9529139.1"/>
    <property type="molecule type" value="Genomic_DNA"/>
</dbReference>
<dbReference type="Proteomes" id="UP000807306">
    <property type="component" value="Unassembled WGS sequence"/>
</dbReference>
<feature type="domain" description="Acyl-coenzyme A oxidase N-terminal" evidence="17">
    <location>
        <begin position="24"/>
        <end position="138"/>
    </location>
</feature>
<dbReference type="FunFam" id="2.40.110.10:FF:000003">
    <property type="entry name" value="Acyl-coenzyme A oxidase"/>
    <property type="match status" value="1"/>
</dbReference>
<dbReference type="Gene3D" id="1.10.540.10">
    <property type="entry name" value="Acyl-CoA dehydrogenase/oxidase, N-terminal domain"/>
    <property type="match status" value="1"/>
</dbReference>
<comment type="pathway">
    <text evidence="4">Lipid metabolism; peroxisomal fatty acid beta-oxidation.</text>
</comment>
<feature type="compositionally biased region" description="Low complexity" evidence="15">
    <location>
        <begin position="614"/>
        <end position="627"/>
    </location>
</feature>
<protein>
    <recommendedName>
        <fullName evidence="12">Acyl-coenzyme A oxidase</fullName>
    </recommendedName>
</protein>
<feature type="region of interest" description="Disordered" evidence="15">
    <location>
        <begin position="609"/>
        <end position="630"/>
    </location>
</feature>
<comment type="caution">
    <text evidence="19">The sequence shown here is derived from an EMBL/GenBank/DDBJ whole genome shotgun (WGS) entry which is preliminary data.</text>
</comment>
<evidence type="ECO:0000259" key="18">
    <source>
        <dbReference type="Pfam" id="PF22924"/>
    </source>
</evidence>
<reference evidence="19" key="1">
    <citation type="submission" date="2020-11" db="EMBL/GenBank/DDBJ databases">
        <authorList>
            <consortium name="DOE Joint Genome Institute"/>
            <person name="Ahrendt S."/>
            <person name="Riley R."/>
            <person name="Andreopoulos W."/>
            <person name="Labutti K."/>
            <person name="Pangilinan J."/>
            <person name="Ruiz-Duenas F.J."/>
            <person name="Barrasa J.M."/>
            <person name="Sanchez-Garcia M."/>
            <person name="Camarero S."/>
            <person name="Miyauchi S."/>
            <person name="Serrano A."/>
            <person name="Linde D."/>
            <person name="Babiker R."/>
            <person name="Drula E."/>
            <person name="Ayuso-Fernandez I."/>
            <person name="Pacheco R."/>
            <person name="Padilla G."/>
            <person name="Ferreira P."/>
            <person name="Barriuso J."/>
            <person name="Kellner H."/>
            <person name="Castanera R."/>
            <person name="Alfaro M."/>
            <person name="Ramirez L."/>
            <person name="Pisabarro A.G."/>
            <person name="Kuo A."/>
            <person name="Tritt A."/>
            <person name="Lipzen A."/>
            <person name="He G."/>
            <person name="Yan M."/>
            <person name="Ng V."/>
            <person name="Cullen D."/>
            <person name="Martin F."/>
            <person name="Rosso M.-N."/>
            <person name="Henrissat B."/>
            <person name="Hibbett D."/>
            <person name="Martinez A.T."/>
            <person name="Grigoriev I.V."/>
        </authorList>
    </citation>
    <scope>NUCLEOTIDE SEQUENCE</scope>
    <source>
        <strain evidence="19">CBS 506.95</strain>
    </source>
</reference>
<dbReference type="FunFam" id="1.20.140.10:FF:000015">
    <property type="entry name" value="Acyl-coenzyme A oxidase"/>
    <property type="match status" value="1"/>
</dbReference>
<evidence type="ECO:0000259" key="17">
    <source>
        <dbReference type="Pfam" id="PF14749"/>
    </source>
</evidence>
<dbReference type="Gene3D" id="2.40.110.10">
    <property type="entry name" value="Butyryl-CoA Dehydrogenase, subunit A, domain 2"/>
    <property type="match status" value="1"/>
</dbReference>
<evidence type="ECO:0000256" key="4">
    <source>
        <dbReference type="ARBA" id="ARBA00004846"/>
    </source>
</evidence>
<dbReference type="InterPro" id="IPR002655">
    <property type="entry name" value="Acyl-CoA_oxidase_C"/>
</dbReference>
<dbReference type="SUPFAM" id="SSF56645">
    <property type="entry name" value="Acyl-CoA dehydrogenase NM domain-like"/>
    <property type="match status" value="1"/>
</dbReference>
<dbReference type="Pfam" id="PF01756">
    <property type="entry name" value="ACOX"/>
    <property type="match status" value="1"/>
</dbReference>
<evidence type="ECO:0000259" key="16">
    <source>
        <dbReference type="Pfam" id="PF01756"/>
    </source>
</evidence>
<keyword evidence="8" id="KW-0276">Fatty acid metabolism</keyword>
<dbReference type="Pfam" id="PF14749">
    <property type="entry name" value="Acyl-CoA_ox_N"/>
    <property type="match status" value="1"/>
</dbReference>
<comment type="similarity">
    <text evidence="5 12">Belongs to the acyl-CoA oxidase family.</text>
</comment>
<dbReference type="AlphaFoldDB" id="A0A9P6EHM9"/>
<dbReference type="GO" id="GO:0033540">
    <property type="term" value="P:fatty acid beta-oxidation using acyl-CoA oxidase"/>
    <property type="evidence" value="ECO:0007669"/>
    <property type="project" value="TreeGrafter"/>
</dbReference>
<comment type="cofactor">
    <cofactor evidence="2">
        <name>FAD</name>
        <dbReference type="ChEBI" id="CHEBI:57692"/>
    </cofactor>
</comment>
<keyword evidence="20" id="KW-1185">Reference proteome</keyword>
<feature type="domain" description="Acyl-CoA oxidase C-alpha1" evidence="18">
    <location>
        <begin position="284"/>
        <end position="444"/>
    </location>
</feature>
<feature type="binding site" evidence="14">
    <location>
        <position position="184"/>
    </location>
    <ligand>
        <name>FAD</name>
        <dbReference type="ChEBI" id="CHEBI:57692"/>
    </ligand>
</feature>
<sequence>MARHDPNVQTGIDMRNARTKKTVNVEDLTIFLHHGHEEWNAKKKIIDILQREPLLDKSRREFMTRTERYEDGMNITNRIYELQQLHGWTENETKVALSSVDQPLPIHLHNIAFQPVFNLQAGPVLLKKYGPLITSRAMIGCYLQTELGHGTNVSRLETTATFLPDTQEFEVNSPTLTSSKWWIGALGKTATHGVVQAKLILDGGKDVGPHLFLVQLRSLEDHRVQPGIVIGDIGPKVMGGFPATDNGFARFSCVRIPKENMLSGFAQITENGQYVQPPHAKISYGGMLYIRSTMVTSAGWVIAKAATISIRYATVRRQGEIGKDGLEKQIITYPSVYYRLLPILARAYTFIQLGRSLTNAFSSMADRLMKGDTSLLAELHATTTGLKILVSTAGAQDIEVARRALGGHGFSAFSGLGNVYANYLPATTYEGDNFVLDQQVVRAALKTYRRLFSSGGQPSVDLFSPSSSFLRYMIDPALTPTHSVIHEAQWRDPETSILLLERRAAVMVHDHVQNLDSGEGAFTEDANANQRLSKAVTEAFVGVQVGNIIKTLGGTLQESDATMVRKILLLYLLTTVDAALIDLLSLSLLPPLSARSGLGAGMGIKNATPFNSGSKASRSRSTNLSSSGGDPVKSLRLTIDALCRELAPEAVGLTDAFGFTDWELDSALGVADGKVYEALWERAQKDPLNQKEVPDAYEKSIKPILQRGLRILQDKDKAKL</sequence>
<dbReference type="SUPFAM" id="SSF47203">
    <property type="entry name" value="Acyl-CoA dehydrogenase C-terminal domain-like"/>
    <property type="match status" value="2"/>
</dbReference>
<evidence type="ECO:0000313" key="19">
    <source>
        <dbReference type="EMBL" id="KAF9529139.1"/>
    </source>
</evidence>
<evidence type="ECO:0000256" key="2">
    <source>
        <dbReference type="ARBA" id="ARBA00001974"/>
    </source>
</evidence>
<evidence type="ECO:0000256" key="7">
    <source>
        <dbReference type="ARBA" id="ARBA00022827"/>
    </source>
</evidence>
<comment type="subcellular location">
    <subcellularLocation>
        <location evidence="3">Peroxisome</location>
    </subcellularLocation>
</comment>
<evidence type="ECO:0000256" key="10">
    <source>
        <dbReference type="ARBA" id="ARBA00023098"/>
    </source>
</evidence>
<dbReference type="PIRSF" id="PIRSF000168">
    <property type="entry name" value="Acyl-CoA_oxidase"/>
    <property type="match status" value="1"/>
</dbReference>
<dbReference type="GO" id="GO:0055088">
    <property type="term" value="P:lipid homeostasis"/>
    <property type="evidence" value="ECO:0007669"/>
    <property type="project" value="TreeGrafter"/>
</dbReference>
<feature type="binding site" evidence="14">
    <location>
        <position position="145"/>
    </location>
    <ligand>
        <name>FAD</name>
        <dbReference type="ChEBI" id="CHEBI:57692"/>
    </ligand>
</feature>
<evidence type="ECO:0000313" key="20">
    <source>
        <dbReference type="Proteomes" id="UP000807306"/>
    </source>
</evidence>
<name>A0A9P6EHM9_9AGAR</name>
<evidence type="ECO:0000256" key="6">
    <source>
        <dbReference type="ARBA" id="ARBA00022630"/>
    </source>
</evidence>
<dbReference type="OrthoDB" id="538336at2759"/>